<dbReference type="KEGG" id="nta:107775244"/>
<organism evidence="4 5">
    <name type="scientific">Nicotiana tabacum</name>
    <name type="common">Common tobacco</name>
    <dbReference type="NCBI Taxonomy" id="4097"/>
    <lineage>
        <taxon>Eukaryota</taxon>
        <taxon>Viridiplantae</taxon>
        <taxon>Streptophyta</taxon>
        <taxon>Embryophyta</taxon>
        <taxon>Tracheophyta</taxon>
        <taxon>Spermatophyta</taxon>
        <taxon>Magnoliopsida</taxon>
        <taxon>eudicotyledons</taxon>
        <taxon>Gunneridae</taxon>
        <taxon>Pentapetalae</taxon>
        <taxon>asterids</taxon>
        <taxon>lamiids</taxon>
        <taxon>Solanales</taxon>
        <taxon>Solanaceae</taxon>
        <taxon>Nicotianoideae</taxon>
        <taxon>Nicotianeae</taxon>
        <taxon>Nicotiana</taxon>
    </lineage>
</organism>
<dbReference type="STRING" id="4097.A0A1S3YE15"/>
<keyword evidence="4" id="KW-1185">Reference proteome</keyword>
<dbReference type="PANTHER" id="PTHR46547">
    <property type="entry name" value="ZINC FINGER PROTEIN GIS"/>
    <property type="match status" value="1"/>
</dbReference>
<keyword evidence="1" id="KW-0862">Zinc</keyword>
<feature type="domain" description="C2H2-type" evidence="3">
    <location>
        <begin position="79"/>
        <end position="106"/>
    </location>
</feature>
<dbReference type="OMA" id="TMVHGST"/>
<reference evidence="4" key="1">
    <citation type="journal article" date="2014" name="Nat. Commun.">
        <title>The tobacco genome sequence and its comparison with those of tomato and potato.</title>
        <authorList>
            <person name="Sierro N."/>
            <person name="Battey J.N."/>
            <person name="Ouadi S."/>
            <person name="Bakaher N."/>
            <person name="Bovet L."/>
            <person name="Willig A."/>
            <person name="Goepfert S."/>
            <person name="Peitsch M.C."/>
            <person name="Ivanov N.V."/>
        </authorList>
    </citation>
    <scope>NUCLEOTIDE SEQUENCE [LARGE SCALE GENOMIC DNA]</scope>
</reference>
<evidence type="ECO:0000256" key="1">
    <source>
        <dbReference type="PROSITE-ProRule" id="PRU00042"/>
    </source>
</evidence>
<dbReference type="SUPFAM" id="SSF57667">
    <property type="entry name" value="beta-beta-alpha zinc fingers"/>
    <property type="match status" value="1"/>
</dbReference>
<dbReference type="PROSITE" id="PS50157">
    <property type="entry name" value="ZINC_FINGER_C2H2_2"/>
    <property type="match status" value="1"/>
</dbReference>
<dbReference type="InterPro" id="IPR036236">
    <property type="entry name" value="Znf_C2H2_sf"/>
</dbReference>
<dbReference type="RefSeq" id="XP_016450445.1">
    <property type="nucleotide sequence ID" value="XM_016594959.2"/>
</dbReference>
<dbReference type="GO" id="GO:0003700">
    <property type="term" value="F:DNA-binding transcription factor activity"/>
    <property type="evidence" value="ECO:0007669"/>
    <property type="project" value="InterPro"/>
</dbReference>
<evidence type="ECO:0000313" key="4">
    <source>
        <dbReference type="Proteomes" id="UP000790787"/>
    </source>
</evidence>
<feature type="region of interest" description="Disordered" evidence="2">
    <location>
        <begin position="44"/>
        <end position="66"/>
    </location>
</feature>
<reference evidence="5" key="2">
    <citation type="submission" date="2025-08" db="UniProtKB">
        <authorList>
            <consortium name="RefSeq"/>
        </authorList>
    </citation>
    <scope>IDENTIFICATION</scope>
    <source>
        <tissue evidence="5">Leaf</tissue>
    </source>
</reference>
<dbReference type="GO" id="GO:0010090">
    <property type="term" value="P:trichome morphogenesis"/>
    <property type="evidence" value="ECO:0007669"/>
    <property type="project" value="InterPro"/>
</dbReference>
<dbReference type="InterPro" id="IPR013087">
    <property type="entry name" value="Znf_C2H2_type"/>
</dbReference>
<sequence>MEKTDRETRDFMNVESFSQLPFIRPAPAKEKAIRLFGKEFGTAGDSMAATDESESIETNPSQEEIKDHISNNSESSRKFECHYCCRNFPTSQALGGHQNAHKRERQHAKRAHLQSAMVHGALTEANIYGIMNYHRLGSAPTAAYHHHYTTNNINNATRFYGSQHHVNSTVTTPYNSHQTPINGSPLALWRIPAATNVHHTSSSSPNFGRERSMNMQPLPVFAANNEDFKPSPIINSSSSQRGFGYKTKAGVKDHVSLDLHL</sequence>
<dbReference type="AlphaFoldDB" id="A0A1S3YE15"/>
<gene>
    <name evidence="5" type="primary">LOC107775244</name>
</gene>
<dbReference type="PROSITE" id="PS00028">
    <property type="entry name" value="ZINC_FINGER_C2H2_1"/>
    <property type="match status" value="1"/>
</dbReference>
<proteinExistence type="predicted"/>
<dbReference type="RefSeq" id="XP_016450445.1">
    <property type="nucleotide sequence ID" value="XM_016594959.1"/>
</dbReference>
<dbReference type="InterPro" id="IPR044291">
    <property type="entry name" value="GIS/GIS2/ZFP8"/>
</dbReference>
<evidence type="ECO:0000256" key="2">
    <source>
        <dbReference type="SAM" id="MobiDB-lite"/>
    </source>
</evidence>
<dbReference type="PaxDb" id="4097-A0A1S3YE15"/>
<dbReference type="Proteomes" id="UP000790787">
    <property type="component" value="Chromosome 6"/>
</dbReference>
<name>A0A1S3YE15_TOBAC</name>
<dbReference type="GO" id="GO:0008270">
    <property type="term" value="F:zinc ion binding"/>
    <property type="evidence" value="ECO:0007669"/>
    <property type="project" value="UniProtKB-KW"/>
</dbReference>
<accession>A0A1S3YE15</accession>
<evidence type="ECO:0000259" key="3">
    <source>
        <dbReference type="PROSITE" id="PS50157"/>
    </source>
</evidence>
<keyword evidence="1" id="KW-0479">Metal-binding</keyword>
<dbReference type="GO" id="GO:0009739">
    <property type="term" value="P:response to gibberellin"/>
    <property type="evidence" value="ECO:0007669"/>
    <property type="project" value="InterPro"/>
</dbReference>
<evidence type="ECO:0000313" key="5">
    <source>
        <dbReference type="RefSeq" id="XP_016450445.1"/>
    </source>
</evidence>
<dbReference type="GeneID" id="107775244"/>
<protein>
    <submittedName>
        <fullName evidence="5">Zinc finger protein 8-like</fullName>
    </submittedName>
</protein>
<dbReference type="PANTHER" id="PTHR46547:SF7">
    <property type="entry name" value="ZINC FINGER PROTEIN GIS"/>
    <property type="match status" value="1"/>
</dbReference>
<dbReference type="OrthoDB" id="9442240at2759"/>
<keyword evidence="1" id="KW-0863">Zinc-finger</keyword>